<protein>
    <submittedName>
        <fullName evidence="1">Uncharacterized protein</fullName>
    </submittedName>
</protein>
<gene>
    <name evidence="1" type="ORF">UFOVP412_5</name>
</gene>
<dbReference type="Pfam" id="PF07120">
    <property type="entry name" value="DUF1376"/>
    <property type="match status" value="1"/>
</dbReference>
<proteinExistence type="predicted"/>
<organism evidence="1">
    <name type="scientific">uncultured Caudovirales phage</name>
    <dbReference type="NCBI Taxonomy" id="2100421"/>
    <lineage>
        <taxon>Viruses</taxon>
        <taxon>Duplodnaviria</taxon>
        <taxon>Heunggongvirae</taxon>
        <taxon>Uroviricota</taxon>
        <taxon>Caudoviricetes</taxon>
        <taxon>Peduoviridae</taxon>
        <taxon>Maltschvirus</taxon>
        <taxon>Maltschvirus maltsch</taxon>
    </lineage>
</organism>
<sequence>MVPVSKTGNKEAQTLPLKWPLCRFNHPLVVLRGIRPEATLSGVSMHYYQFNIGDYASHTAHLDEIEDIAYRRMLDYCYLNEIWLPESVEEVSRLIRMRTHCERIATVLREFWQLHDDGTWRHPRIERELQTFRAKSQKAANSARKRWENGDANALRTQSEGTAKAMLTNNHKPITNNQEPISRRFTPPTLQEVINEMTGRTQDPTHEANRFLAYYQSNGWKVGKNPMKSWKAAVTNWVTRNQQPKLINPTQTGVALRLTDTSWAD</sequence>
<name>A0A6J5MBK3_9CAUD</name>
<dbReference type="InterPro" id="IPR010781">
    <property type="entry name" value="DUF1376"/>
</dbReference>
<reference evidence="1" key="1">
    <citation type="submission" date="2020-04" db="EMBL/GenBank/DDBJ databases">
        <authorList>
            <person name="Chiriac C."/>
            <person name="Salcher M."/>
            <person name="Ghai R."/>
            <person name="Kavagutti S V."/>
        </authorList>
    </citation>
    <scope>NUCLEOTIDE SEQUENCE</scope>
</reference>
<accession>A0A6J5MBK3</accession>
<evidence type="ECO:0000313" key="1">
    <source>
        <dbReference type="EMBL" id="CAB4141099.1"/>
    </source>
</evidence>
<dbReference type="EMBL" id="LR796387">
    <property type="protein sequence ID" value="CAB4141099.1"/>
    <property type="molecule type" value="Genomic_DNA"/>
</dbReference>